<accession>A0A4Y8D3T7</accession>
<protein>
    <submittedName>
        <fullName evidence="1">Uncharacterized protein</fullName>
    </submittedName>
</protein>
<dbReference type="AlphaFoldDB" id="A0A4Y8D3T7"/>
<organism evidence="1 2">
    <name type="scientific">Botryotinia calthae</name>
    <dbReference type="NCBI Taxonomy" id="38488"/>
    <lineage>
        <taxon>Eukaryota</taxon>
        <taxon>Fungi</taxon>
        <taxon>Dikarya</taxon>
        <taxon>Ascomycota</taxon>
        <taxon>Pezizomycotina</taxon>
        <taxon>Leotiomycetes</taxon>
        <taxon>Helotiales</taxon>
        <taxon>Sclerotiniaceae</taxon>
        <taxon>Botryotinia</taxon>
    </lineage>
</organism>
<reference evidence="1 2" key="1">
    <citation type="submission" date="2017-11" db="EMBL/GenBank/DDBJ databases">
        <title>Comparative genomics of Botrytis spp.</title>
        <authorList>
            <person name="Valero-Jimenez C.A."/>
            <person name="Tapia P."/>
            <person name="Veloso J."/>
            <person name="Silva-Moreno E."/>
            <person name="Staats M."/>
            <person name="Valdes J.H."/>
            <person name="Van Kan J.A.L."/>
        </authorList>
    </citation>
    <scope>NUCLEOTIDE SEQUENCE [LARGE SCALE GENOMIC DNA]</scope>
    <source>
        <strain evidence="1 2">MUCL2830</strain>
    </source>
</reference>
<dbReference type="EMBL" id="PHWZ01000169">
    <property type="protein sequence ID" value="TEY61400.1"/>
    <property type="molecule type" value="Genomic_DNA"/>
</dbReference>
<sequence length="458" mass="52647">MFNIADYIRSKRNKTLSTWRGGSEPYYEDHSIQECGFLMEQVALGGVTRGERNPPEYLYPSISFFWTEWPTAYWTNYMTNFILKTPDLRPRYNFYPIPVTHFEDVHQITFWDDTVRAFGTKMLGLRSSTARMQERKACSAGDYLIKRAELNEDFFVNSLQQSDQVQAIVEFNRSLKVKLKSITAEDYSTPGKEIKKINPAELIRESMHTQYGLLMKATVAHCAAVNAYFQLANSGTAPAEIKENLLSFNQGFRGLGRQIALESWTKELAQDYEKIDEKLEFMRQMLYSPIDPDCHKYTVEHKEFGELQIIINAYEQLNHEPEYMKQVISQGVEVFEDRFRSSRYGRTCANIIKLATSVATGEAIDPYETLDQLDAKIQVLIVLLNGEDGKRCATWTSTLDDMIKKTRNISADLFDEVLAKGVDDGLQIDYYDPMDEDDILKDNDMGDDDLDFITGEPA</sequence>
<dbReference type="Proteomes" id="UP000297299">
    <property type="component" value="Unassembled WGS sequence"/>
</dbReference>
<comment type="caution">
    <text evidence="1">The sequence shown here is derived from an EMBL/GenBank/DDBJ whole genome shotgun (WGS) entry which is preliminary data.</text>
</comment>
<gene>
    <name evidence="1" type="ORF">BOTCAL_0169g00040</name>
</gene>
<evidence type="ECO:0000313" key="1">
    <source>
        <dbReference type="EMBL" id="TEY61400.1"/>
    </source>
</evidence>
<dbReference type="OrthoDB" id="10254945at2759"/>
<evidence type="ECO:0000313" key="2">
    <source>
        <dbReference type="Proteomes" id="UP000297299"/>
    </source>
</evidence>
<proteinExistence type="predicted"/>
<name>A0A4Y8D3T7_9HELO</name>
<keyword evidence="2" id="KW-1185">Reference proteome</keyword>
<dbReference type="STRING" id="38488.A0A4Y8D3T7"/>